<protein>
    <submittedName>
        <fullName evidence="1">Uncharacterized protein</fullName>
    </submittedName>
</protein>
<evidence type="ECO:0000313" key="1">
    <source>
        <dbReference type="EMBL" id="CEK54294.1"/>
    </source>
</evidence>
<feature type="non-terminal residue" evidence="1">
    <location>
        <position position="55"/>
    </location>
</feature>
<gene>
    <name evidence="1" type="primary">ORF22440</name>
</gene>
<dbReference type="AlphaFoldDB" id="A0A0B6YDN5"/>
<name>A0A0B6YDN5_9EUPU</name>
<dbReference type="EMBL" id="HACG01007429">
    <property type="protein sequence ID" value="CEK54294.1"/>
    <property type="molecule type" value="Transcribed_RNA"/>
</dbReference>
<organism evidence="1">
    <name type="scientific">Arion vulgaris</name>
    <dbReference type="NCBI Taxonomy" id="1028688"/>
    <lineage>
        <taxon>Eukaryota</taxon>
        <taxon>Metazoa</taxon>
        <taxon>Spiralia</taxon>
        <taxon>Lophotrochozoa</taxon>
        <taxon>Mollusca</taxon>
        <taxon>Gastropoda</taxon>
        <taxon>Heterobranchia</taxon>
        <taxon>Euthyneura</taxon>
        <taxon>Panpulmonata</taxon>
        <taxon>Eupulmonata</taxon>
        <taxon>Stylommatophora</taxon>
        <taxon>Helicina</taxon>
        <taxon>Arionoidea</taxon>
        <taxon>Arionidae</taxon>
        <taxon>Arion</taxon>
    </lineage>
</organism>
<reference evidence="1" key="1">
    <citation type="submission" date="2014-12" db="EMBL/GenBank/DDBJ databases">
        <title>Insight into the proteome of Arion vulgaris.</title>
        <authorList>
            <person name="Aradska J."/>
            <person name="Bulat T."/>
            <person name="Smidak R."/>
            <person name="Sarate P."/>
            <person name="Gangsoo J."/>
            <person name="Sialana F."/>
            <person name="Bilban M."/>
            <person name="Lubec G."/>
        </authorList>
    </citation>
    <scope>NUCLEOTIDE SEQUENCE</scope>
    <source>
        <tissue evidence="1">Skin</tissue>
    </source>
</reference>
<accession>A0A0B6YDN5</accession>
<proteinExistence type="predicted"/>
<sequence length="55" mass="6217">MASILSQENGTFIVDTPSRMIMLKAQKPHLKFLIIACNMSRILIDIFQIDISPVN</sequence>